<proteinExistence type="predicted"/>
<dbReference type="GO" id="GO:0043531">
    <property type="term" value="F:ADP binding"/>
    <property type="evidence" value="ECO:0007669"/>
    <property type="project" value="InterPro"/>
</dbReference>
<dbReference type="OrthoDB" id="5521887at2"/>
<dbReference type="Gene3D" id="1.25.40.10">
    <property type="entry name" value="Tetratricopeptide repeat domain"/>
    <property type="match status" value="1"/>
</dbReference>
<dbReference type="Pfam" id="PF00931">
    <property type="entry name" value="NB-ARC"/>
    <property type="match status" value="1"/>
</dbReference>
<dbReference type="InterPro" id="IPR002182">
    <property type="entry name" value="NB-ARC"/>
</dbReference>
<feature type="transmembrane region" description="Helical" evidence="1">
    <location>
        <begin position="47"/>
        <end position="68"/>
    </location>
</feature>
<name>A0A1H5Z6L6_9ACTN</name>
<evidence type="ECO:0000259" key="2">
    <source>
        <dbReference type="SMART" id="SM00382"/>
    </source>
</evidence>
<dbReference type="AlphaFoldDB" id="A0A1H5Z6L6"/>
<dbReference type="PRINTS" id="PR00364">
    <property type="entry name" value="DISEASERSIST"/>
</dbReference>
<keyword evidence="4" id="KW-1185">Reference proteome</keyword>
<dbReference type="EMBL" id="FNVT01000002">
    <property type="protein sequence ID" value="SEG31981.1"/>
    <property type="molecule type" value="Genomic_DNA"/>
</dbReference>
<accession>A0A1H5Z6L6</accession>
<organism evidence="3 4">
    <name type="scientific">Nonomuraea solani</name>
    <dbReference type="NCBI Taxonomy" id="1144553"/>
    <lineage>
        <taxon>Bacteria</taxon>
        <taxon>Bacillati</taxon>
        <taxon>Actinomycetota</taxon>
        <taxon>Actinomycetes</taxon>
        <taxon>Streptosporangiales</taxon>
        <taxon>Streptosporangiaceae</taxon>
        <taxon>Nonomuraea</taxon>
    </lineage>
</organism>
<dbReference type="PANTHER" id="PTHR47691:SF3">
    <property type="entry name" value="HTH-TYPE TRANSCRIPTIONAL REGULATOR RV0890C-RELATED"/>
    <property type="match status" value="1"/>
</dbReference>
<keyword evidence="1" id="KW-1133">Transmembrane helix</keyword>
<dbReference type="SUPFAM" id="SSF52540">
    <property type="entry name" value="P-loop containing nucleoside triphosphate hydrolases"/>
    <property type="match status" value="1"/>
</dbReference>
<dbReference type="InterPro" id="IPR027417">
    <property type="entry name" value="P-loop_NTPase"/>
</dbReference>
<dbReference type="SUPFAM" id="SSF48452">
    <property type="entry name" value="TPR-like"/>
    <property type="match status" value="1"/>
</dbReference>
<evidence type="ECO:0000256" key="1">
    <source>
        <dbReference type="SAM" id="Phobius"/>
    </source>
</evidence>
<dbReference type="InterPro" id="IPR003593">
    <property type="entry name" value="AAA+_ATPase"/>
</dbReference>
<dbReference type="RefSeq" id="WP_103955229.1">
    <property type="nucleotide sequence ID" value="NZ_FNVT01000002.1"/>
</dbReference>
<evidence type="ECO:0000313" key="3">
    <source>
        <dbReference type="EMBL" id="SEG31981.1"/>
    </source>
</evidence>
<keyword evidence="1" id="KW-0812">Transmembrane</keyword>
<sequence length="929" mass="101241">MPGEKGRPSRRRRRRLLPATQIVAAALGVLGAELAVLAGWVEDPRLRIVLAVVTLLILSVAAVLGLLVRQSLRPADRFALPLFAGRQKELDDLVTMYDQHRARLRGERPGRPLVILIHGRPGIGKTALAHRFAAEIEEQYPDGRLYQNLGTAGEARAPRDILLSFLRELGWNDENVHAQSADELAGVFRAKTAEKQMLIVLDAARSAEQIKAVLPSGEQCTVLITSRANYLLGDNEDSPQTRSYRLGPMREDDAWLTFRSVCPVGLPAEMLAEITELCDGQPNALLAVGERARDVLTFSGRPPAAALQPLMAELRDGRTRLAALKHGGRDVADRFESEYAVLEPEVRKAFVFLTLSQSDTFTPWVLQPMLDIGTVEASNLMDRLCRVGLLDGKGRDPSGFVRYRMSPLIRLFAEQQRREPAWEEEIGAARSRFRLAYLAGTAQVLSVLYGGRRLALDQEVPAEWLPQLPGWERQVAANVGFWLRAEFGNQVETVLEAERQRQPVVCWRLAAMLGDCYTPPVRHDTVRHAFDLATKAAARDVNDPTAVIRVRLAKSGYLAAVQDYADAIGELRLVQHSPGTGHAAPLRAEGLFRLAFALHEIGHHEEAKKVLSEVDGRPPPAGNTVGNMAGSTVGSMVGGTAGIGSTAESAAEHWPVACAPLLLAESAALSTAEGWSAACAARRLPGQAPPHARFVESLLRARRDCRRRAGERCETALGRAGEIADGSLAGVAAVQRERLAYLLHCGTGREDVVSRAARGVVTNVRVGRPYGLAQARCDLGQALLRTGDVPGCLDQLDLAESQLRGNPMDGRPETGRLLARLWRLRGQARLAAGDHAEALESLGDADVWFAGHEPWAHAEILLLTGNAQRAAGRLVAALAAHATALDLFCRHGDQAMEELARQELTLTLGEMNGRPVRRRLVRALACRRP</sequence>
<feature type="domain" description="AAA+ ATPase" evidence="2">
    <location>
        <begin position="111"/>
        <end position="268"/>
    </location>
</feature>
<dbReference type="PANTHER" id="PTHR47691">
    <property type="entry name" value="REGULATOR-RELATED"/>
    <property type="match status" value="1"/>
</dbReference>
<gene>
    <name evidence="3" type="ORF">SAMN05444920_102570</name>
</gene>
<evidence type="ECO:0000313" key="4">
    <source>
        <dbReference type="Proteomes" id="UP000236732"/>
    </source>
</evidence>
<dbReference type="Proteomes" id="UP000236732">
    <property type="component" value="Unassembled WGS sequence"/>
</dbReference>
<protein>
    <submittedName>
        <fullName evidence="3">NB-ARC domain-containing protein</fullName>
    </submittedName>
</protein>
<dbReference type="SMART" id="SM00382">
    <property type="entry name" value="AAA"/>
    <property type="match status" value="1"/>
</dbReference>
<reference evidence="3 4" key="1">
    <citation type="submission" date="2016-10" db="EMBL/GenBank/DDBJ databases">
        <authorList>
            <person name="de Groot N.N."/>
        </authorList>
    </citation>
    <scope>NUCLEOTIDE SEQUENCE [LARGE SCALE GENOMIC DNA]</scope>
    <source>
        <strain evidence="3 4">CGMCC 4.7037</strain>
    </source>
</reference>
<dbReference type="InterPro" id="IPR011990">
    <property type="entry name" value="TPR-like_helical_dom_sf"/>
</dbReference>
<keyword evidence="1" id="KW-0472">Membrane</keyword>
<dbReference type="Gene3D" id="3.40.50.300">
    <property type="entry name" value="P-loop containing nucleotide triphosphate hydrolases"/>
    <property type="match status" value="1"/>
</dbReference>